<organism evidence="8">
    <name type="scientific">Ignisphaera aggregans</name>
    <dbReference type="NCBI Taxonomy" id="334771"/>
    <lineage>
        <taxon>Archaea</taxon>
        <taxon>Thermoproteota</taxon>
        <taxon>Thermoprotei</taxon>
        <taxon>Desulfurococcales</taxon>
        <taxon>Desulfurococcaceae</taxon>
        <taxon>Ignisphaera</taxon>
    </lineage>
</organism>
<accession>A0A7C5TH28</accession>
<dbReference type="InterPro" id="IPR007264">
    <property type="entry name" value="H/ACA_rnp_Nop10"/>
</dbReference>
<sequence length="65" mass="7959">MRWRIRRCPICKRYTLKEICIHCKVKTIVPHPHRFSPEDKYVIYRILSKYPELLSKINKISSKED</sequence>
<evidence type="ECO:0000256" key="6">
    <source>
        <dbReference type="ARBA" id="ARBA00023274"/>
    </source>
</evidence>
<dbReference type="Gene3D" id="2.20.28.40">
    <property type="entry name" value="H/ACA ribonucleoprotein complex, subunit Nop10"/>
    <property type="match status" value="1"/>
</dbReference>
<dbReference type="SUPFAM" id="SSF144210">
    <property type="entry name" value="Nop10-like SnoRNP"/>
    <property type="match status" value="1"/>
</dbReference>
<comment type="similarity">
    <text evidence="2 7">Belongs to the NOP10 family.</text>
</comment>
<evidence type="ECO:0000256" key="7">
    <source>
        <dbReference type="HAMAP-Rule" id="MF_00803"/>
    </source>
</evidence>
<dbReference type="NCBIfam" id="NF009623">
    <property type="entry name" value="PRK13130.1"/>
    <property type="match status" value="1"/>
</dbReference>
<dbReference type="GO" id="GO:0006364">
    <property type="term" value="P:rRNA processing"/>
    <property type="evidence" value="ECO:0007669"/>
    <property type="project" value="UniProtKB-UniRule"/>
</dbReference>
<evidence type="ECO:0000256" key="3">
    <source>
        <dbReference type="ARBA" id="ARBA00018821"/>
    </source>
</evidence>
<dbReference type="HAMAP" id="MF_00803">
    <property type="entry name" value="Nop10"/>
    <property type="match status" value="1"/>
</dbReference>
<dbReference type="GO" id="GO:1990904">
    <property type="term" value="C:ribonucleoprotein complex"/>
    <property type="evidence" value="ECO:0007669"/>
    <property type="project" value="UniProtKB-KW"/>
</dbReference>
<name>A0A7C5TH28_9CREN</name>
<proteinExistence type="inferred from homology"/>
<dbReference type="Pfam" id="PF04135">
    <property type="entry name" value="Nop10p"/>
    <property type="match status" value="1"/>
</dbReference>
<evidence type="ECO:0000256" key="1">
    <source>
        <dbReference type="ARBA" id="ARBA00002325"/>
    </source>
</evidence>
<comment type="function">
    <text evidence="1 7">Involved in ribosome biogenesis; more specifically in 18S rRNA pseudouridylation and in cleavage of pre-rRNA.</text>
</comment>
<dbReference type="InterPro" id="IPR036756">
    <property type="entry name" value="H/ACA_rnp_Nop10_sf"/>
</dbReference>
<dbReference type="GO" id="GO:0030515">
    <property type="term" value="F:snoRNA binding"/>
    <property type="evidence" value="ECO:0007669"/>
    <property type="project" value="InterPro"/>
</dbReference>
<keyword evidence="5 7" id="KW-0698">rRNA processing</keyword>
<gene>
    <name evidence="7" type="primary">nop10</name>
    <name evidence="8" type="ORF">ENM84_01155</name>
</gene>
<keyword evidence="6 7" id="KW-0687">Ribonucleoprotein</keyword>
<dbReference type="InterPro" id="IPR023532">
    <property type="entry name" value="Nop10_arc-typ"/>
</dbReference>
<dbReference type="GO" id="GO:0001522">
    <property type="term" value="P:pseudouridine synthesis"/>
    <property type="evidence" value="ECO:0007669"/>
    <property type="project" value="InterPro"/>
</dbReference>
<evidence type="ECO:0000256" key="5">
    <source>
        <dbReference type="ARBA" id="ARBA00022552"/>
    </source>
</evidence>
<protein>
    <recommendedName>
        <fullName evidence="3 7">Ribosome biogenesis protein Nop10</fullName>
    </recommendedName>
</protein>
<reference evidence="8" key="1">
    <citation type="journal article" date="2020" name="mSystems">
        <title>Genome- and Community-Level Interaction Insights into Carbon Utilization and Element Cycling Functions of Hydrothermarchaeota in Hydrothermal Sediment.</title>
        <authorList>
            <person name="Zhou Z."/>
            <person name="Liu Y."/>
            <person name="Xu W."/>
            <person name="Pan J."/>
            <person name="Luo Z.H."/>
            <person name="Li M."/>
        </authorList>
    </citation>
    <scope>NUCLEOTIDE SEQUENCE [LARGE SCALE GENOMIC DNA]</scope>
    <source>
        <strain evidence="8">SpSt-1121</strain>
    </source>
</reference>
<evidence type="ECO:0000313" key="8">
    <source>
        <dbReference type="EMBL" id="HHP81251.1"/>
    </source>
</evidence>
<dbReference type="EMBL" id="DRZI01000035">
    <property type="protein sequence ID" value="HHP81251.1"/>
    <property type="molecule type" value="Genomic_DNA"/>
</dbReference>
<keyword evidence="4 7" id="KW-0690">Ribosome biogenesis</keyword>
<dbReference type="AlphaFoldDB" id="A0A7C5TH28"/>
<evidence type="ECO:0000256" key="2">
    <source>
        <dbReference type="ARBA" id="ARBA00009462"/>
    </source>
</evidence>
<evidence type="ECO:0000256" key="4">
    <source>
        <dbReference type="ARBA" id="ARBA00022517"/>
    </source>
</evidence>
<comment type="caution">
    <text evidence="8">The sequence shown here is derived from an EMBL/GenBank/DDBJ whole genome shotgun (WGS) entry which is preliminary data.</text>
</comment>